<dbReference type="AlphaFoldDB" id="A0ABD3NMH9"/>
<keyword evidence="3" id="KW-0732">Signal</keyword>
<evidence type="ECO:0000313" key="4">
    <source>
        <dbReference type="EMBL" id="KAL3777043.1"/>
    </source>
</evidence>
<feature type="transmembrane region" description="Helical" evidence="2">
    <location>
        <begin position="124"/>
        <end position="148"/>
    </location>
</feature>
<reference evidence="4 5" key="1">
    <citation type="submission" date="2024-10" db="EMBL/GenBank/DDBJ databases">
        <title>Updated reference genomes for cyclostephanoid diatoms.</title>
        <authorList>
            <person name="Roberts W.R."/>
            <person name="Alverson A.J."/>
        </authorList>
    </citation>
    <scope>NUCLEOTIDE SEQUENCE [LARGE SCALE GENOMIC DNA]</scope>
    <source>
        <strain evidence="4 5">AJA276-08</strain>
    </source>
</reference>
<dbReference type="Proteomes" id="UP001530315">
    <property type="component" value="Unassembled WGS sequence"/>
</dbReference>
<name>A0ABD3NMH9_9STRA</name>
<accession>A0ABD3NMH9</accession>
<evidence type="ECO:0000256" key="2">
    <source>
        <dbReference type="SAM" id="Phobius"/>
    </source>
</evidence>
<dbReference type="Pfam" id="PF11998">
    <property type="entry name" value="DUF3493"/>
    <property type="match status" value="1"/>
</dbReference>
<protein>
    <submittedName>
        <fullName evidence="4">Uncharacterized protein</fullName>
    </submittedName>
</protein>
<dbReference type="InterPro" id="IPR021883">
    <property type="entry name" value="LPA1-like"/>
</dbReference>
<feature type="region of interest" description="Disordered" evidence="1">
    <location>
        <begin position="292"/>
        <end position="311"/>
    </location>
</feature>
<dbReference type="EMBL" id="JALLAZ020001317">
    <property type="protein sequence ID" value="KAL3777043.1"/>
    <property type="molecule type" value="Genomic_DNA"/>
</dbReference>
<evidence type="ECO:0000256" key="3">
    <source>
        <dbReference type="SAM" id="SignalP"/>
    </source>
</evidence>
<keyword evidence="5" id="KW-1185">Reference proteome</keyword>
<keyword evidence="2" id="KW-1133">Transmembrane helix</keyword>
<comment type="caution">
    <text evidence="4">The sequence shown here is derived from an EMBL/GenBank/DDBJ whole genome shotgun (WGS) entry which is preliminary data.</text>
</comment>
<keyword evidence="2" id="KW-0812">Transmembrane</keyword>
<proteinExistence type="predicted"/>
<gene>
    <name evidence="4" type="ORF">ACHAW5_005032</name>
</gene>
<feature type="signal peptide" evidence="3">
    <location>
        <begin position="1"/>
        <end position="22"/>
    </location>
</feature>
<sequence length="397" mass="41568">MPATTNLRSAGVVILISPLVAAIAARGFAPPAAIAVVDIGGGARPRRAVGSTVFRRRGVIFDVDVDDDATLRGGPTAATMTMAMAASRREDGDDDTGPGGVKEGAGVSTKLLAETIAPFRGLRLFFYAALASGAFAGGLITLSGVVAASNGLRPDVVDLDAEYVNLAIDFGAATALGALAKFDLDRGAELNEAVEERVRRKGEVKKLAKATREREAILGGLSVSVRVSTDGDTREATISAVQMGARQHVILVAGPGRAVRDALRGAQLNKANFPTTNVLVVPYETGIDVVDRATRPDGRGGFSGGDVRPSYETQPYVAEPVGEGWEDFVNAEMDAAVAQAGEGAREEGIALVVANDGRVLRRGVGKVPWRRMVDELEEAVTGEKKKETSVPFLEFLE</sequence>
<organism evidence="4 5">
    <name type="scientific">Stephanodiscus triporus</name>
    <dbReference type="NCBI Taxonomy" id="2934178"/>
    <lineage>
        <taxon>Eukaryota</taxon>
        <taxon>Sar</taxon>
        <taxon>Stramenopiles</taxon>
        <taxon>Ochrophyta</taxon>
        <taxon>Bacillariophyta</taxon>
        <taxon>Coscinodiscophyceae</taxon>
        <taxon>Thalassiosirophycidae</taxon>
        <taxon>Stephanodiscales</taxon>
        <taxon>Stephanodiscaceae</taxon>
        <taxon>Stephanodiscus</taxon>
    </lineage>
</organism>
<evidence type="ECO:0000256" key="1">
    <source>
        <dbReference type="SAM" id="MobiDB-lite"/>
    </source>
</evidence>
<dbReference type="PANTHER" id="PTHR35498:SF1">
    <property type="entry name" value="LOW PSII ACCUMULATION-LIKE PROTEIN"/>
    <property type="match status" value="1"/>
</dbReference>
<evidence type="ECO:0000313" key="5">
    <source>
        <dbReference type="Proteomes" id="UP001530315"/>
    </source>
</evidence>
<dbReference type="PANTHER" id="PTHR35498">
    <property type="entry name" value="PROTEIN LOW PSII ACCUMULATION 1, CHLOROPLASTIC"/>
    <property type="match status" value="1"/>
</dbReference>
<feature type="chain" id="PRO_5044890769" evidence="3">
    <location>
        <begin position="23"/>
        <end position="397"/>
    </location>
</feature>
<keyword evidence="2" id="KW-0472">Membrane</keyword>
<feature type="transmembrane region" description="Helical" evidence="2">
    <location>
        <begin position="12"/>
        <end position="37"/>
    </location>
</feature>